<dbReference type="Gene3D" id="3.40.50.300">
    <property type="entry name" value="P-loop containing nucleotide triphosphate hydrolases"/>
    <property type="match status" value="2"/>
</dbReference>
<evidence type="ECO:0000313" key="4">
    <source>
        <dbReference type="Proteomes" id="UP000178089"/>
    </source>
</evidence>
<dbReference type="EMBL" id="MHRT01000006">
    <property type="protein sequence ID" value="OHA29008.1"/>
    <property type="molecule type" value="Genomic_DNA"/>
</dbReference>
<comment type="caution">
    <text evidence="3">The sequence shown here is derived from an EMBL/GenBank/DDBJ whole genome shotgun (WGS) entry which is preliminary data.</text>
</comment>
<accession>A0A1G2MYV2</accession>
<proteinExistence type="predicted"/>
<sequence length="755" mass="85280">MYLKSLELSGFKSFAKKSSLSFTTPITGVVGPNGSGKSNIAEAFRFVLGEQSIKSLRGKRGEDMIWNGGGDGSVGTGTGRANRASVKLTFDNSRKLFTGIDFDEVNIERVVHRDNNNEYLLNGSQVRLKDVIEMLAGAHIGATGHQIISQGEADRILSASIRERREMIEDALGLKIFQWKKLESIRKLERTEENMERVASLRREIAPHLKFLKKQVEKVEKTEEMRLELVVLYKDYFTHEDIYIRTEKERMTREIFEPKKELAELDKELERAKKILTDSKNKDKKSDEVIVLEGKLAETRADKDTIGRELGRIEGEISANKRAIEKEESRLKNEESRTVYLRDVEEVLRTVESFGVIEDAKKLFGEVISVLKRFIASHRSNTGSALIGDMDQEVKKLSKERDSLESKLFSLSEIESKYVHGYAELKQMIEKEKDTNRDAEKDVFRIIARQNEVRNVVSNLDTALNSIVHDEEAFKRELGEAGIIAGREAVTFSEVGPHEDSASENARKLQADRRRQIEKIKIRLEDSGAIGGTEVINEYRETEERDTFLARELEDLEKAKKELLALIAELDVRIDIEFKTGILKINTEFQNFFSLMFGGGKAELSVVKEMRHRRKSDMEDLGEALRSDLPEDSVEEGPEGLEVNVSLPRKKVRGLMMLSGGERALTSIALLFAVSQVNPPPFIILDETDAALDEANSKKYGDMIESLSKHSQLILITHNRETMSRAGILYGVTMGSDGASKLLSIQFEDAVRVAK</sequence>
<protein>
    <recommendedName>
        <fullName evidence="2">RecF/RecN/SMC N-terminal domain-containing protein</fullName>
    </recommendedName>
</protein>
<dbReference type="AlphaFoldDB" id="A0A1G2MYV2"/>
<evidence type="ECO:0000259" key="2">
    <source>
        <dbReference type="Pfam" id="PF02463"/>
    </source>
</evidence>
<feature type="domain" description="RecF/RecN/SMC N-terminal" evidence="2">
    <location>
        <begin position="2"/>
        <end position="740"/>
    </location>
</feature>
<dbReference type="PANTHER" id="PTHR43977">
    <property type="entry name" value="STRUCTURAL MAINTENANCE OF CHROMOSOMES PROTEIN 3"/>
    <property type="match status" value="1"/>
</dbReference>
<dbReference type="Proteomes" id="UP000178089">
    <property type="component" value="Unassembled WGS sequence"/>
</dbReference>
<feature type="coiled-coil region" evidence="1">
    <location>
        <begin position="539"/>
        <end position="573"/>
    </location>
</feature>
<name>A0A1G2MYV2_9BACT</name>
<feature type="coiled-coil region" evidence="1">
    <location>
        <begin position="387"/>
        <end position="442"/>
    </location>
</feature>
<keyword evidence="1" id="KW-0175">Coiled coil</keyword>
<organism evidence="3 4">
    <name type="scientific">Candidatus Taylorbacteria bacterium RIFCSPHIGHO2_12_FULL_45_16</name>
    <dbReference type="NCBI Taxonomy" id="1802315"/>
    <lineage>
        <taxon>Bacteria</taxon>
        <taxon>Candidatus Tayloriibacteriota</taxon>
    </lineage>
</organism>
<dbReference type="SUPFAM" id="SSF52540">
    <property type="entry name" value="P-loop containing nucleoside triphosphate hydrolases"/>
    <property type="match status" value="1"/>
</dbReference>
<dbReference type="InterPro" id="IPR003395">
    <property type="entry name" value="RecF/RecN/SMC_N"/>
</dbReference>
<evidence type="ECO:0000313" key="3">
    <source>
        <dbReference type="EMBL" id="OHA29008.1"/>
    </source>
</evidence>
<dbReference type="InterPro" id="IPR027417">
    <property type="entry name" value="P-loop_NTPase"/>
</dbReference>
<dbReference type="STRING" id="1802315.A3F51_01970"/>
<dbReference type="Pfam" id="PF02463">
    <property type="entry name" value="SMC_N"/>
    <property type="match status" value="1"/>
</dbReference>
<reference evidence="3 4" key="1">
    <citation type="journal article" date="2016" name="Nat. Commun.">
        <title>Thousands of microbial genomes shed light on interconnected biogeochemical processes in an aquifer system.</title>
        <authorList>
            <person name="Anantharaman K."/>
            <person name="Brown C.T."/>
            <person name="Hug L.A."/>
            <person name="Sharon I."/>
            <person name="Castelle C.J."/>
            <person name="Probst A.J."/>
            <person name="Thomas B.C."/>
            <person name="Singh A."/>
            <person name="Wilkins M.J."/>
            <person name="Karaoz U."/>
            <person name="Brodie E.L."/>
            <person name="Williams K.H."/>
            <person name="Hubbard S.S."/>
            <person name="Banfield J.F."/>
        </authorList>
    </citation>
    <scope>NUCLEOTIDE SEQUENCE [LARGE SCALE GENOMIC DNA]</scope>
</reference>
<gene>
    <name evidence="3" type="ORF">A3F51_01970</name>
</gene>
<evidence type="ECO:0000256" key="1">
    <source>
        <dbReference type="SAM" id="Coils"/>
    </source>
</evidence>